<evidence type="ECO:0000313" key="1">
    <source>
        <dbReference type="EMBL" id="GIY06864.1"/>
    </source>
</evidence>
<name>A0AAV4QF09_9ARAC</name>
<protein>
    <submittedName>
        <fullName evidence="1">Uncharacterized protein</fullName>
    </submittedName>
</protein>
<dbReference type="AlphaFoldDB" id="A0AAV4QF09"/>
<organism evidence="1 2">
    <name type="scientific">Caerostris darwini</name>
    <dbReference type="NCBI Taxonomy" id="1538125"/>
    <lineage>
        <taxon>Eukaryota</taxon>
        <taxon>Metazoa</taxon>
        <taxon>Ecdysozoa</taxon>
        <taxon>Arthropoda</taxon>
        <taxon>Chelicerata</taxon>
        <taxon>Arachnida</taxon>
        <taxon>Araneae</taxon>
        <taxon>Araneomorphae</taxon>
        <taxon>Entelegynae</taxon>
        <taxon>Araneoidea</taxon>
        <taxon>Araneidae</taxon>
        <taxon>Caerostris</taxon>
    </lineage>
</organism>
<dbReference type="EMBL" id="BPLQ01004264">
    <property type="protein sequence ID" value="GIY06864.1"/>
    <property type="molecule type" value="Genomic_DNA"/>
</dbReference>
<accession>A0AAV4QF09</accession>
<evidence type="ECO:0000313" key="2">
    <source>
        <dbReference type="Proteomes" id="UP001054837"/>
    </source>
</evidence>
<comment type="caution">
    <text evidence="1">The sequence shown here is derived from an EMBL/GenBank/DDBJ whole genome shotgun (WGS) entry which is preliminary data.</text>
</comment>
<dbReference type="Proteomes" id="UP001054837">
    <property type="component" value="Unassembled WGS sequence"/>
</dbReference>
<gene>
    <name evidence="1" type="ORF">CDAR_76871</name>
</gene>
<sequence>MEYIKGPARNKRGRKQIPENLQREDFRLCVSVGLKSGSPQGGRGVRGWMRFGNGAIKPGSGWTETKESGFPGLICKRTVFRRCLAEWVVQPLIFQGVS</sequence>
<reference evidence="1 2" key="1">
    <citation type="submission" date="2021-06" db="EMBL/GenBank/DDBJ databases">
        <title>Caerostris darwini draft genome.</title>
        <authorList>
            <person name="Kono N."/>
            <person name="Arakawa K."/>
        </authorList>
    </citation>
    <scope>NUCLEOTIDE SEQUENCE [LARGE SCALE GENOMIC DNA]</scope>
</reference>
<keyword evidence="2" id="KW-1185">Reference proteome</keyword>
<proteinExistence type="predicted"/>